<dbReference type="OrthoDB" id="7668649at2759"/>
<feature type="region of interest" description="Disordered" evidence="1">
    <location>
        <begin position="39"/>
        <end position="211"/>
    </location>
</feature>
<feature type="region of interest" description="Disordered" evidence="1">
    <location>
        <begin position="1"/>
        <end position="23"/>
    </location>
</feature>
<feature type="compositionally biased region" description="Basic and acidic residues" evidence="1">
    <location>
        <begin position="72"/>
        <end position="85"/>
    </location>
</feature>
<dbReference type="Proteomes" id="UP000597762">
    <property type="component" value="Unassembled WGS sequence"/>
</dbReference>
<gene>
    <name evidence="2" type="ORF">SPHA_43141</name>
</gene>
<protein>
    <recommendedName>
        <fullName evidence="4">B-cell lymphoma 9 beta-catenin binding domain-containing protein</fullName>
    </recommendedName>
</protein>
<reference evidence="2" key="1">
    <citation type="submission" date="2021-01" db="EMBL/GenBank/DDBJ databases">
        <authorList>
            <person name="Li R."/>
            <person name="Bekaert M."/>
        </authorList>
    </citation>
    <scope>NUCLEOTIDE SEQUENCE</scope>
    <source>
        <strain evidence="2">Farmed</strain>
    </source>
</reference>
<feature type="compositionally biased region" description="Polar residues" evidence="1">
    <location>
        <begin position="1272"/>
        <end position="1283"/>
    </location>
</feature>
<feature type="compositionally biased region" description="Low complexity" evidence="1">
    <location>
        <begin position="963"/>
        <end position="985"/>
    </location>
</feature>
<feature type="compositionally biased region" description="Low complexity" evidence="1">
    <location>
        <begin position="1151"/>
        <end position="1178"/>
    </location>
</feature>
<evidence type="ECO:0008006" key="4">
    <source>
        <dbReference type="Google" id="ProtNLM"/>
    </source>
</evidence>
<accession>A0A812CZQ7</accession>
<name>A0A812CZQ7_ACAPH</name>
<feature type="compositionally biased region" description="Polar residues" evidence="1">
    <location>
        <begin position="104"/>
        <end position="154"/>
    </location>
</feature>
<feature type="region of interest" description="Disordered" evidence="1">
    <location>
        <begin position="1303"/>
        <end position="1394"/>
    </location>
</feature>
<sequence>MLKENASAVAAGGGTISHDVNGANNIKCEAVDIKEEMKDVLPKGKDSNGGPTANTKASPSTLTNGSNTDAQIKTEELPLKIKQENTESAENIGRSPASSDLPRTPSTAVGPQTTQTPTNVSQSQCATSGVSQTQMVGGNSKALPSQANCTNPTQGPLHPQGMPGCGPGQGPPLGQTPPQSAQGMPPYPGMMSPNHQQPPQQPPQSGGPIDAHFMQQHSQIFVFNTSLANQAADSYRQGQHKSILAFHMDQPGTKQFLQKFPPKGGPFNRNPGGVPMFSMNVRQPNMCRIKNSNMANMGPNPNSAVAQWVQQQNANLQEQEYMNFPNNPNNPNMMPQGQGGGMIPWQVSPGHSSQGQMGNNFPALPDNPGFDPEPYRMCGKGYRNLLQNKVPDDKLTPEQLQKREESLASLQKLQLLLFPEELKQQRGFPPGANMMPPEGMQQPPNMFPHSMSPHEMSPQSAMMQQQQQQQQQQGMMAQQPMPPQHMMSHHQFMMQQQQQQQGMPPQFSPQPGNMENISTAQREWVRLQQEFYAEKRRIQMAHQLNSGMEIPPNSMHASPPSYYSSISQKRQGVAGMNASTSPNMNGPMLSPSIPGHGHPESPDPMHLFSGPRRPPSLSSLEQAGLGRMGHGFSPSGLPPSGNMEPPGVHGPHPGPPMSPGGMNSQFNMPPSAKQNSNLTLQRAGNPEQFQPDMSVGPNSNNKPPPSYAQSTKRKREDMEEIYKNLQPTPSPQQLNYLNAFEGQELTITKQLNTAYREPGPPGNQPPNTSSQQQQQGSAGGQQQQQQQQQQNVPSHPGTPSQHQQPGTPGSQSQQPQGMTQQQQQAMPSQQQSQQQGLPPPQQPGMPPHGMSPQHQPGIPPHGMSPGMPPHGMSPQHQPGMPPHGMSPGMPPHGMSPQHQPGMPPHGMSPQHQPGMPPHGMSPQHQPGMPPHGMSPQHQPGMPPHGMSPQHQPGMPPHGMSPQHQPGMPPHGMSPGMPPHGMSPQHQPGMPPHGMSPQHQGMHPQPGMPPHSITQGMPPHSMNQQGIPPQQQSMHPHGMPPQQQQQAGMPPQKQGIPPQSMPPSQQPPPQQQGMPSSQPQQPALPNENQSNNFPHSQVNSPMHIGPGSNKGPMSNSSQSSSVGPMSSPGPLSGPSPMSSGLRLSHYDPPSMSCNSNISSGGTSTSSSVCSSTSSSKTSNMTNITSASLANLAKGVEHLSHQMQQNMMQGGPFHSIQIQGNVSSQQNSTNNPQQGLTTQSNSNNNNMAVSQSQCHSPMPPGQSVRSGQGPMTPDSMTQGPMPGPNNSFMNANMPPMQQLNIDGPSYSPSMQVPPEAAQMGMGQVPGPRPPGPLPPQQGCPGPVPTSVSQNQSMLPNVGPHPNPGKQTNAKPGNPTNPMVNPNSRMTHSPGFSSNSVGNANIQIQAKTPNTIQYLPAQPVQNSQNMNAKHQRPDLDFMQKLTSPGHTLDCKPPQAKMPRFAGPSLPEMRPGMPNHSGGMPPSMMMQNPNPNMPGNMPGPGMGSPVHMSPMNNPMGGLPSNMGPCDMIGPGPMPSMGPMNGMNPGGGNMCGSLPPHGMDGNLPPHSMHPQFNPQMMGGGPPGMINNGMMQSQQMMQGPGPGPGMHPGMPMQGMPHPSMQRGPRVPGPPPNGPPQGSGSNPVSPAGFNQQFQQFQQQLYSQNRPRQISPMGNMMPSPDQFLFLSPSLSMFIFYLMFCPSAHFLQATSKGEVVAWWIIRLWQLTPPLSTEKKETKTFLSLSFLL</sequence>
<evidence type="ECO:0000256" key="1">
    <source>
        <dbReference type="SAM" id="MobiDB-lite"/>
    </source>
</evidence>
<feature type="compositionally biased region" description="Low complexity" evidence="1">
    <location>
        <begin position="765"/>
        <end position="836"/>
    </location>
</feature>
<feature type="compositionally biased region" description="Low complexity" evidence="1">
    <location>
        <begin position="1027"/>
        <end position="1057"/>
    </location>
</feature>
<feature type="region of interest" description="Disordered" evidence="1">
    <location>
        <begin position="452"/>
        <end position="473"/>
    </location>
</feature>
<feature type="compositionally biased region" description="Pro residues" evidence="1">
    <location>
        <begin position="837"/>
        <end position="846"/>
    </location>
</feature>
<feature type="compositionally biased region" description="Polar residues" evidence="1">
    <location>
        <begin position="561"/>
        <end position="570"/>
    </location>
</feature>
<feature type="compositionally biased region" description="Polar residues" evidence="1">
    <location>
        <begin position="663"/>
        <end position="682"/>
    </location>
</feature>
<evidence type="ECO:0000313" key="2">
    <source>
        <dbReference type="EMBL" id="CAE1281941.1"/>
    </source>
</evidence>
<feature type="compositionally biased region" description="Polar residues" evidence="1">
    <location>
        <begin position="725"/>
        <end position="736"/>
    </location>
</feature>
<keyword evidence="3" id="KW-1185">Reference proteome</keyword>
<feature type="compositionally biased region" description="Low complexity" evidence="1">
    <location>
        <begin position="456"/>
        <end position="473"/>
    </location>
</feature>
<organism evidence="2 3">
    <name type="scientific">Acanthosepion pharaonis</name>
    <name type="common">Pharaoh cuttlefish</name>
    <name type="synonym">Sepia pharaonis</name>
    <dbReference type="NCBI Taxonomy" id="158019"/>
    <lineage>
        <taxon>Eukaryota</taxon>
        <taxon>Metazoa</taxon>
        <taxon>Spiralia</taxon>
        <taxon>Lophotrochozoa</taxon>
        <taxon>Mollusca</taxon>
        <taxon>Cephalopoda</taxon>
        <taxon>Coleoidea</taxon>
        <taxon>Decapodiformes</taxon>
        <taxon>Sepiida</taxon>
        <taxon>Sepiina</taxon>
        <taxon>Sepiidae</taxon>
        <taxon>Acanthosepion</taxon>
    </lineage>
</organism>
<feature type="compositionally biased region" description="Low complexity" evidence="1">
    <location>
        <begin position="1070"/>
        <end position="1080"/>
    </location>
</feature>
<feature type="compositionally biased region" description="Low complexity" evidence="1">
    <location>
        <begin position="847"/>
        <end position="898"/>
    </location>
</feature>
<feature type="compositionally biased region" description="Polar residues" evidence="1">
    <location>
        <begin position="49"/>
        <end position="71"/>
    </location>
</feature>
<proteinExistence type="predicted"/>
<feature type="compositionally biased region" description="Low complexity" evidence="1">
    <location>
        <begin position="1629"/>
        <end position="1641"/>
    </location>
</feature>
<feature type="compositionally biased region" description="Low complexity" evidence="1">
    <location>
        <begin position="1220"/>
        <end position="1232"/>
    </location>
</feature>
<feature type="compositionally biased region" description="Polar residues" evidence="1">
    <location>
        <begin position="1085"/>
        <end position="1099"/>
    </location>
</feature>
<feature type="region of interest" description="Disordered" evidence="1">
    <location>
        <begin position="1591"/>
        <end position="1641"/>
    </location>
</feature>
<dbReference type="EMBL" id="CAHIKZ030002146">
    <property type="protein sequence ID" value="CAE1281941.1"/>
    <property type="molecule type" value="Genomic_DNA"/>
</dbReference>
<evidence type="ECO:0000313" key="3">
    <source>
        <dbReference type="Proteomes" id="UP000597762"/>
    </source>
</evidence>
<feature type="compositionally biased region" description="Polar residues" evidence="1">
    <location>
        <begin position="1233"/>
        <end position="1253"/>
    </location>
</feature>
<feature type="compositionally biased region" description="Pro residues" evidence="1">
    <location>
        <begin position="1324"/>
        <end position="1341"/>
    </location>
</feature>
<feature type="region of interest" description="Disordered" evidence="1">
    <location>
        <begin position="1220"/>
        <end position="1283"/>
    </location>
</feature>
<comment type="caution">
    <text evidence="2">The sequence shown here is derived from an EMBL/GenBank/DDBJ whole genome shotgun (WGS) entry which is preliminary data.</text>
</comment>
<feature type="compositionally biased region" description="Polar residues" evidence="1">
    <location>
        <begin position="1362"/>
        <end position="1394"/>
    </location>
</feature>
<feature type="compositionally biased region" description="Low complexity" evidence="1">
    <location>
        <begin position="1601"/>
        <end position="1619"/>
    </location>
</feature>
<feature type="compositionally biased region" description="Polar residues" evidence="1">
    <location>
        <begin position="1343"/>
        <end position="1352"/>
    </location>
</feature>
<feature type="compositionally biased region" description="Low complexity" evidence="1">
    <location>
        <begin position="1110"/>
        <end position="1142"/>
    </location>
</feature>
<feature type="compositionally biased region" description="Pro residues" evidence="1">
    <location>
        <begin position="1058"/>
        <end position="1069"/>
    </location>
</feature>
<feature type="region of interest" description="Disordered" evidence="1">
    <location>
        <begin position="547"/>
        <end position="1178"/>
    </location>
</feature>